<evidence type="ECO:0000256" key="2">
    <source>
        <dbReference type="ARBA" id="ARBA00023136"/>
    </source>
</evidence>
<dbReference type="GO" id="GO:0009279">
    <property type="term" value="C:cell outer membrane"/>
    <property type="evidence" value="ECO:0007669"/>
    <property type="project" value="UniProtKB-SubCell"/>
</dbReference>
<evidence type="ECO:0000256" key="1">
    <source>
        <dbReference type="ARBA" id="ARBA00004442"/>
    </source>
</evidence>
<sequence>MQKVFDWWKLDANYSAYYAVVDASNIGINSKNAYNWNARLNSTMNIDKLFDIVVTANYRSKMLRVQGEADPSWNLDLALKYNLTSNMYINLRVQDIFNTDQRKWYESIPNVLYSEVNEKRNSRSISLGFTYKFNDYKFKRDRQIDDGRMNEGEE</sequence>
<feature type="domain" description="Outer membrane protein beta-barrel" evidence="4">
    <location>
        <begin position="3"/>
        <end position="131"/>
    </location>
</feature>
<dbReference type="EMBL" id="VSSQ01054341">
    <property type="protein sequence ID" value="MPN08305.1"/>
    <property type="molecule type" value="Genomic_DNA"/>
</dbReference>
<evidence type="ECO:0000256" key="3">
    <source>
        <dbReference type="ARBA" id="ARBA00023237"/>
    </source>
</evidence>
<protein>
    <recommendedName>
        <fullName evidence="4">Outer membrane protein beta-barrel domain-containing protein</fullName>
    </recommendedName>
</protein>
<evidence type="ECO:0000259" key="4">
    <source>
        <dbReference type="Pfam" id="PF14905"/>
    </source>
</evidence>
<organism evidence="5">
    <name type="scientific">bioreactor metagenome</name>
    <dbReference type="NCBI Taxonomy" id="1076179"/>
    <lineage>
        <taxon>unclassified sequences</taxon>
        <taxon>metagenomes</taxon>
        <taxon>ecological metagenomes</taxon>
    </lineage>
</organism>
<dbReference type="InterPro" id="IPR041700">
    <property type="entry name" value="OMP_b-brl_3"/>
</dbReference>
<reference evidence="5" key="1">
    <citation type="submission" date="2019-08" db="EMBL/GenBank/DDBJ databases">
        <authorList>
            <person name="Kucharzyk K."/>
            <person name="Murdoch R.W."/>
            <person name="Higgins S."/>
            <person name="Loffler F."/>
        </authorList>
    </citation>
    <scope>NUCLEOTIDE SEQUENCE</scope>
</reference>
<keyword evidence="2" id="KW-0472">Membrane</keyword>
<accession>A0A645F1X0</accession>
<evidence type="ECO:0000313" key="5">
    <source>
        <dbReference type="EMBL" id="MPN08305.1"/>
    </source>
</evidence>
<dbReference type="Pfam" id="PF14905">
    <property type="entry name" value="OMP_b-brl_3"/>
    <property type="match status" value="1"/>
</dbReference>
<dbReference type="InterPro" id="IPR036942">
    <property type="entry name" value="Beta-barrel_TonB_sf"/>
</dbReference>
<proteinExistence type="predicted"/>
<comment type="subcellular location">
    <subcellularLocation>
        <location evidence="1">Cell outer membrane</location>
    </subcellularLocation>
</comment>
<dbReference type="AlphaFoldDB" id="A0A645F1X0"/>
<dbReference type="SUPFAM" id="SSF56935">
    <property type="entry name" value="Porins"/>
    <property type="match status" value="1"/>
</dbReference>
<comment type="caution">
    <text evidence="5">The sequence shown here is derived from an EMBL/GenBank/DDBJ whole genome shotgun (WGS) entry which is preliminary data.</text>
</comment>
<dbReference type="Gene3D" id="2.40.170.20">
    <property type="entry name" value="TonB-dependent receptor, beta-barrel domain"/>
    <property type="match status" value="1"/>
</dbReference>
<keyword evidence="3" id="KW-0998">Cell outer membrane</keyword>
<gene>
    <name evidence="5" type="ORF">SDC9_155587</name>
</gene>
<name>A0A645F1X0_9ZZZZ</name>